<dbReference type="EMBL" id="SJPJ01000001">
    <property type="protein sequence ID" value="TWT81315.1"/>
    <property type="molecule type" value="Genomic_DNA"/>
</dbReference>
<evidence type="ECO:0000313" key="4">
    <source>
        <dbReference type="EMBL" id="TWT81315.1"/>
    </source>
</evidence>
<dbReference type="GO" id="GO:0008236">
    <property type="term" value="F:serine-type peptidase activity"/>
    <property type="evidence" value="ECO:0007669"/>
    <property type="project" value="InterPro"/>
</dbReference>
<name>A0A5C5Z283_9BACT</name>
<dbReference type="OrthoDB" id="9764953at2"/>
<dbReference type="InterPro" id="IPR050955">
    <property type="entry name" value="Plant_Biomass_Hydrol_Est"/>
</dbReference>
<sequence length="561" mass="62234" precursor="true">MRIHLLVAALVLSTTTFSVTFAQNQRGPKPAVSPETLALYKPGEFKGVKYRLLKPIDFDPDRTYPLILSLHGAGGKGLQNIKSLRNWNEWLADEELRRKHPCFVLAPQSPTSWFDPAAEHSILPEHGTVTLEEIPEGMRKFGQRALELAADVAKNPDDPRIKDGVLGKVFEYIDTELSVKYKIDADRVYCLGHSMGGFGTFAAVYQHPDRFAAAIPSAGGFFPWLDAKRIKDVPLWIFHGNDDKVVDYGGSRHPFERLKKLGANAKFTTVTGVGHGSNSLAFNYTGDDPDKGYLTEYASNRPDKTDHVWDWLFKQKRSGKLVSTDINKTLQEINDRFKQVDVELVEWPEPLHQPFGKLKKIAFMAYPANRPKGKLPLLISLHGAGGRNMSLQEQLARSAEVKALALAELAGRDLILLEPNTADTWRVESLNTMLDYILENHPEVDTNRIYVMGHSMGGYGTWAWINESADRFAAASPSGIPIGDSGDVASLVDLPIWGMVGGDDKKDRVAGIKRMVERLRAAGNKHVKYTEFPGADHAAGNAAVFSSVELVDWMLGFSRGE</sequence>
<dbReference type="RefSeq" id="WP_146397171.1">
    <property type="nucleotide sequence ID" value="NZ_SJPJ01000001.1"/>
</dbReference>
<evidence type="ECO:0000259" key="3">
    <source>
        <dbReference type="Pfam" id="PF00326"/>
    </source>
</evidence>
<accession>A0A5C5Z283</accession>
<keyword evidence="4" id="KW-0378">Hydrolase</keyword>
<feature type="signal peptide" evidence="2">
    <location>
        <begin position="1"/>
        <end position="22"/>
    </location>
</feature>
<dbReference type="Pfam" id="PF00326">
    <property type="entry name" value="Peptidase_S9"/>
    <property type="match status" value="2"/>
</dbReference>
<dbReference type="InterPro" id="IPR029058">
    <property type="entry name" value="AB_hydrolase_fold"/>
</dbReference>
<feature type="chain" id="PRO_5022713322" evidence="2">
    <location>
        <begin position="23"/>
        <end position="561"/>
    </location>
</feature>
<evidence type="ECO:0000313" key="5">
    <source>
        <dbReference type="Proteomes" id="UP000315010"/>
    </source>
</evidence>
<keyword evidence="1 2" id="KW-0732">Signal</keyword>
<dbReference type="PANTHER" id="PTHR43037:SF1">
    <property type="entry name" value="BLL1128 PROTEIN"/>
    <property type="match status" value="1"/>
</dbReference>
<dbReference type="InterPro" id="IPR001375">
    <property type="entry name" value="Peptidase_S9_cat"/>
</dbReference>
<dbReference type="SUPFAM" id="SSF53474">
    <property type="entry name" value="alpha/beta-Hydrolases"/>
    <property type="match status" value="2"/>
</dbReference>
<organism evidence="4 5">
    <name type="scientific">Novipirellula herctigrandis</name>
    <dbReference type="NCBI Taxonomy" id="2527986"/>
    <lineage>
        <taxon>Bacteria</taxon>
        <taxon>Pseudomonadati</taxon>
        <taxon>Planctomycetota</taxon>
        <taxon>Planctomycetia</taxon>
        <taxon>Pirellulales</taxon>
        <taxon>Pirellulaceae</taxon>
        <taxon>Novipirellula</taxon>
    </lineage>
</organism>
<dbReference type="AlphaFoldDB" id="A0A5C5Z283"/>
<proteinExistence type="predicted"/>
<feature type="domain" description="Peptidase S9 prolyl oligopeptidase catalytic" evidence="3">
    <location>
        <begin position="180"/>
        <end position="219"/>
    </location>
</feature>
<feature type="domain" description="Peptidase S9 prolyl oligopeptidase catalytic" evidence="3">
    <location>
        <begin position="428"/>
        <end position="476"/>
    </location>
</feature>
<evidence type="ECO:0000256" key="2">
    <source>
        <dbReference type="SAM" id="SignalP"/>
    </source>
</evidence>
<comment type="caution">
    <text evidence="4">The sequence shown here is derived from an EMBL/GenBank/DDBJ whole genome shotgun (WGS) entry which is preliminary data.</text>
</comment>
<dbReference type="Gene3D" id="3.40.50.1820">
    <property type="entry name" value="alpha/beta hydrolase"/>
    <property type="match status" value="2"/>
</dbReference>
<keyword evidence="5" id="KW-1185">Reference proteome</keyword>
<dbReference type="Proteomes" id="UP000315010">
    <property type="component" value="Unassembled WGS sequence"/>
</dbReference>
<dbReference type="PANTHER" id="PTHR43037">
    <property type="entry name" value="UNNAMED PRODUCT-RELATED"/>
    <property type="match status" value="1"/>
</dbReference>
<dbReference type="GO" id="GO:0006508">
    <property type="term" value="P:proteolysis"/>
    <property type="evidence" value="ECO:0007669"/>
    <property type="project" value="InterPro"/>
</dbReference>
<protein>
    <submittedName>
        <fullName evidence="4">Putative hydrolase</fullName>
    </submittedName>
</protein>
<gene>
    <name evidence="4" type="ORF">CA13_27670</name>
</gene>
<evidence type="ECO:0000256" key="1">
    <source>
        <dbReference type="ARBA" id="ARBA00022729"/>
    </source>
</evidence>
<reference evidence="4 5" key="1">
    <citation type="submission" date="2019-02" db="EMBL/GenBank/DDBJ databases">
        <title>Deep-cultivation of Planctomycetes and their phenomic and genomic characterization uncovers novel biology.</title>
        <authorList>
            <person name="Wiegand S."/>
            <person name="Jogler M."/>
            <person name="Boedeker C."/>
            <person name="Pinto D."/>
            <person name="Vollmers J."/>
            <person name="Rivas-Marin E."/>
            <person name="Kohn T."/>
            <person name="Peeters S.H."/>
            <person name="Heuer A."/>
            <person name="Rast P."/>
            <person name="Oberbeckmann S."/>
            <person name="Bunk B."/>
            <person name="Jeske O."/>
            <person name="Meyerdierks A."/>
            <person name="Storesund J.E."/>
            <person name="Kallscheuer N."/>
            <person name="Luecker S."/>
            <person name="Lage O.M."/>
            <person name="Pohl T."/>
            <person name="Merkel B.J."/>
            <person name="Hornburger P."/>
            <person name="Mueller R.-W."/>
            <person name="Bruemmer F."/>
            <person name="Labrenz M."/>
            <person name="Spormann A.M."/>
            <person name="Op Den Camp H."/>
            <person name="Overmann J."/>
            <person name="Amann R."/>
            <person name="Jetten M.S.M."/>
            <person name="Mascher T."/>
            <person name="Medema M.H."/>
            <person name="Devos D.P."/>
            <person name="Kaster A.-K."/>
            <person name="Ovreas L."/>
            <person name="Rohde M."/>
            <person name="Galperin M.Y."/>
            <person name="Jogler C."/>
        </authorList>
    </citation>
    <scope>NUCLEOTIDE SEQUENCE [LARGE SCALE GENOMIC DNA]</scope>
    <source>
        <strain evidence="4 5">CA13</strain>
    </source>
</reference>